<evidence type="ECO:0000313" key="2">
    <source>
        <dbReference type="Proteomes" id="UP000011519"/>
    </source>
</evidence>
<comment type="caution">
    <text evidence="1">The sequence shown here is derived from an EMBL/GenBank/DDBJ whole genome shotgun (WGS) entry which is preliminary data.</text>
</comment>
<name>M0AAP3_9EURY</name>
<dbReference type="EMBL" id="AOIM01000011">
    <property type="protein sequence ID" value="ELY94413.1"/>
    <property type="molecule type" value="Genomic_DNA"/>
</dbReference>
<keyword evidence="2" id="KW-1185">Reference proteome</keyword>
<dbReference type="RefSeq" id="WP_006651874.1">
    <property type="nucleotide sequence ID" value="NZ_AOIM01000011.1"/>
</dbReference>
<accession>M0AAP3</accession>
<proteinExistence type="predicted"/>
<reference evidence="1 2" key="1">
    <citation type="journal article" date="2014" name="PLoS Genet.">
        <title>Phylogenetically driven sequencing of extremely halophilic archaea reveals strategies for static and dynamic osmo-response.</title>
        <authorList>
            <person name="Becker E.A."/>
            <person name="Seitzer P.M."/>
            <person name="Tritt A."/>
            <person name="Larsen D."/>
            <person name="Krusor M."/>
            <person name="Yao A.I."/>
            <person name="Wu D."/>
            <person name="Madern D."/>
            <person name="Eisen J.A."/>
            <person name="Darling A.E."/>
            <person name="Facciotti M.T."/>
        </authorList>
    </citation>
    <scope>NUCLEOTIDE SEQUENCE [LARGE SCALE GENOMIC DNA]</scope>
    <source>
        <strain evidence="1 2">JCM 10989</strain>
    </source>
</reference>
<evidence type="ECO:0000313" key="1">
    <source>
        <dbReference type="EMBL" id="ELY94413.1"/>
    </source>
</evidence>
<protein>
    <submittedName>
        <fullName evidence="1">Uncharacterized protein</fullName>
    </submittedName>
</protein>
<organism evidence="1 2">
    <name type="scientific">Natrialba hulunbeirensis JCM 10989</name>
    <dbReference type="NCBI Taxonomy" id="1227493"/>
    <lineage>
        <taxon>Archaea</taxon>
        <taxon>Methanobacteriati</taxon>
        <taxon>Methanobacteriota</taxon>
        <taxon>Stenosarchaea group</taxon>
        <taxon>Halobacteria</taxon>
        <taxon>Halobacteriales</taxon>
        <taxon>Natrialbaceae</taxon>
        <taxon>Natrialba</taxon>
    </lineage>
</organism>
<dbReference type="Proteomes" id="UP000011519">
    <property type="component" value="Unassembled WGS sequence"/>
</dbReference>
<dbReference type="PATRIC" id="fig|1227493.4.peg.584"/>
<sequence>MAISQNATETTYRCPTCAGDLAVRYDSFECTDCGFTPRHGSD</sequence>
<dbReference type="STRING" id="1227493.C483_03100"/>
<dbReference type="AlphaFoldDB" id="M0AAP3"/>
<gene>
    <name evidence="1" type="ORF">C483_03100</name>
</gene>